<dbReference type="InterPro" id="IPR050680">
    <property type="entry name" value="YpeA/RimI_acetyltransf"/>
</dbReference>
<keyword evidence="2" id="KW-0012">Acyltransferase</keyword>
<dbReference type="AlphaFoldDB" id="X1VAY0"/>
<dbReference type="InterPro" id="IPR000182">
    <property type="entry name" value="GNAT_dom"/>
</dbReference>
<evidence type="ECO:0000256" key="1">
    <source>
        <dbReference type="ARBA" id="ARBA00022679"/>
    </source>
</evidence>
<dbReference type="SUPFAM" id="SSF55729">
    <property type="entry name" value="Acyl-CoA N-acyltransferases (Nat)"/>
    <property type="match status" value="1"/>
</dbReference>
<proteinExistence type="predicted"/>
<evidence type="ECO:0000259" key="3">
    <source>
        <dbReference type="PROSITE" id="PS51186"/>
    </source>
</evidence>
<dbReference type="GO" id="GO:0016747">
    <property type="term" value="F:acyltransferase activity, transferring groups other than amino-acyl groups"/>
    <property type="evidence" value="ECO:0007669"/>
    <property type="project" value="InterPro"/>
</dbReference>
<evidence type="ECO:0000313" key="4">
    <source>
        <dbReference type="EMBL" id="GAJ10491.1"/>
    </source>
</evidence>
<dbReference type="PROSITE" id="PS51186">
    <property type="entry name" value="GNAT"/>
    <property type="match status" value="1"/>
</dbReference>
<gene>
    <name evidence="4" type="ORF">S12H4_45607</name>
</gene>
<dbReference type="EMBL" id="BARW01028214">
    <property type="protein sequence ID" value="GAJ10491.1"/>
    <property type="molecule type" value="Genomic_DNA"/>
</dbReference>
<feature type="domain" description="N-acetyltransferase" evidence="3">
    <location>
        <begin position="26"/>
        <end position="204"/>
    </location>
</feature>
<dbReference type="PANTHER" id="PTHR43420">
    <property type="entry name" value="ACETYLTRANSFERASE"/>
    <property type="match status" value="1"/>
</dbReference>
<dbReference type="InterPro" id="IPR016181">
    <property type="entry name" value="Acyl_CoA_acyltransferase"/>
</dbReference>
<dbReference type="Pfam" id="PF00583">
    <property type="entry name" value="Acetyltransf_1"/>
    <property type="match status" value="1"/>
</dbReference>
<dbReference type="Gene3D" id="3.40.630.30">
    <property type="match status" value="1"/>
</dbReference>
<reference evidence="4" key="1">
    <citation type="journal article" date="2014" name="Front. Microbiol.">
        <title>High frequency of phylogenetically diverse reductive dehalogenase-homologous genes in deep subseafloor sedimentary metagenomes.</title>
        <authorList>
            <person name="Kawai M."/>
            <person name="Futagami T."/>
            <person name="Toyoda A."/>
            <person name="Takaki Y."/>
            <person name="Nishi S."/>
            <person name="Hori S."/>
            <person name="Arai W."/>
            <person name="Tsubouchi T."/>
            <person name="Morono Y."/>
            <person name="Uchiyama I."/>
            <person name="Ito T."/>
            <person name="Fujiyama A."/>
            <person name="Inagaki F."/>
            <person name="Takami H."/>
        </authorList>
    </citation>
    <scope>NUCLEOTIDE SEQUENCE</scope>
    <source>
        <strain evidence="4">Expedition CK06-06</strain>
    </source>
</reference>
<sequence length="205" mass="23400">MINPEEIGRDPERFSKRVVLRSGEEVCFRPLAAEDAVILGDYFLSLGESTRSLYSPHPFDRATAEELCANITPAEVLRFLGISRRTGREQVIAYFIIFFGVRQGERDRYARLNLRLDPKTDCSLAPSVADDYQNRGVGSLLLAYLLELLRETGRRRVILSGGTQAVNLRAVHFYEKSGFRKVGEFKVHRDETELNNYDMILDFGF</sequence>
<protein>
    <recommendedName>
        <fullName evidence="3">N-acetyltransferase domain-containing protein</fullName>
    </recommendedName>
</protein>
<organism evidence="4">
    <name type="scientific">marine sediment metagenome</name>
    <dbReference type="NCBI Taxonomy" id="412755"/>
    <lineage>
        <taxon>unclassified sequences</taxon>
        <taxon>metagenomes</taxon>
        <taxon>ecological metagenomes</taxon>
    </lineage>
</organism>
<comment type="caution">
    <text evidence="4">The sequence shown here is derived from an EMBL/GenBank/DDBJ whole genome shotgun (WGS) entry which is preliminary data.</text>
</comment>
<accession>X1VAY0</accession>
<name>X1VAY0_9ZZZZ</name>
<evidence type="ECO:0000256" key="2">
    <source>
        <dbReference type="ARBA" id="ARBA00023315"/>
    </source>
</evidence>
<keyword evidence="1" id="KW-0808">Transferase</keyword>